<dbReference type="FunFam" id="3.40.50.12160:FF:000003">
    <property type="entry name" value="CDK5 regulatory subunit-associated protein 1"/>
    <property type="match status" value="1"/>
</dbReference>
<organism evidence="7">
    <name type="scientific">marine sediment metagenome</name>
    <dbReference type="NCBI Taxonomy" id="412755"/>
    <lineage>
        <taxon>unclassified sequences</taxon>
        <taxon>metagenomes</taxon>
        <taxon>ecological metagenomes</taxon>
    </lineage>
</organism>
<feature type="domain" description="MTTase N-terminal" evidence="6">
    <location>
        <begin position="1"/>
        <end position="57"/>
    </location>
</feature>
<accession>X1IU67</accession>
<comment type="caution">
    <text evidence="7">The sequence shown here is derived from an EMBL/GenBank/DDBJ whole genome shotgun (WGS) entry which is preliminary data.</text>
</comment>
<dbReference type="AlphaFoldDB" id="X1IU67"/>
<keyword evidence="1" id="KW-0004">4Fe-4S</keyword>
<protein>
    <recommendedName>
        <fullName evidence="6">MTTase N-terminal domain-containing protein</fullName>
    </recommendedName>
</protein>
<dbReference type="PANTHER" id="PTHR43020">
    <property type="entry name" value="CDK5 REGULATORY SUBUNIT-ASSOCIATED PROTEIN 1"/>
    <property type="match status" value="1"/>
</dbReference>
<proteinExistence type="predicted"/>
<evidence type="ECO:0000313" key="7">
    <source>
        <dbReference type="EMBL" id="GAH69659.1"/>
    </source>
</evidence>
<evidence type="ECO:0000256" key="4">
    <source>
        <dbReference type="ARBA" id="ARBA00023004"/>
    </source>
</evidence>
<keyword evidence="2" id="KW-0949">S-adenosyl-L-methionine</keyword>
<evidence type="ECO:0000256" key="3">
    <source>
        <dbReference type="ARBA" id="ARBA00022723"/>
    </source>
</evidence>
<dbReference type="GO" id="GO:0005829">
    <property type="term" value="C:cytosol"/>
    <property type="evidence" value="ECO:0007669"/>
    <property type="project" value="TreeGrafter"/>
</dbReference>
<evidence type="ECO:0000259" key="6">
    <source>
        <dbReference type="PROSITE" id="PS51449"/>
    </source>
</evidence>
<name>X1IU67_9ZZZZ</name>
<keyword evidence="5" id="KW-0411">Iron-sulfur</keyword>
<dbReference type="InterPro" id="IPR013848">
    <property type="entry name" value="Methylthiotransferase_N"/>
</dbReference>
<dbReference type="PROSITE" id="PS51449">
    <property type="entry name" value="MTTASE_N"/>
    <property type="match status" value="1"/>
</dbReference>
<dbReference type="GO" id="GO:0046872">
    <property type="term" value="F:metal ion binding"/>
    <property type="evidence" value="ECO:0007669"/>
    <property type="project" value="UniProtKB-KW"/>
</dbReference>
<gene>
    <name evidence="7" type="ORF">S03H2_50979</name>
</gene>
<dbReference type="Pfam" id="PF00919">
    <property type="entry name" value="UPF0004"/>
    <property type="match status" value="1"/>
</dbReference>
<dbReference type="GO" id="GO:0051539">
    <property type="term" value="F:4 iron, 4 sulfur cluster binding"/>
    <property type="evidence" value="ECO:0007669"/>
    <property type="project" value="UniProtKB-KW"/>
</dbReference>
<dbReference type="InterPro" id="IPR038135">
    <property type="entry name" value="Methylthiotransferase_N_sf"/>
</dbReference>
<feature type="non-terminal residue" evidence="7">
    <location>
        <position position="57"/>
    </location>
</feature>
<evidence type="ECO:0000256" key="2">
    <source>
        <dbReference type="ARBA" id="ARBA00022691"/>
    </source>
</evidence>
<sequence>MRYYIETYGCQMNVADSELVAGLLERSGHRRTTRMDDAQIILLNTCAIREKAEETVH</sequence>
<reference evidence="7" key="1">
    <citation type="journal article" date="2014" name="Front. Microbiol.">
        <title>High frequency of phylogenetically diverse reductive dehalogenase-homologous genes in deep subseafloor sedimentary metagenomes.</title>
        <authorList>
            <person name="Kawai M."/>
            <person name="Futagami T."/>
            <person name="Toyoda A."/>
            <person name="Takaki Y."/>
            <person name="Nishi S."/>
            <person name="Hori S."/>
            <person name="Arai W."/>
            <person name="Tsubouchi T."/>
            <person name="Morono Y."/>
            <person name="Uchiyama I."/>
            <person name="Ito T."/>
            <person name="Fujiyama A."/>
            <person name="Inagaki F."/>
            <person name="Takami H."/>
        </authorList>
    </citation>
    <scope>NUCLEOTIDE SEQUENCE</scope>
    <source>
        <strain evidence="7">Expedition CK06-06</strain>
    </source>
</reference>
<dbReference type="EMBL" id="BARU01032318">
    <property type="protein sequence ID" value="GAH69659.1"/>
    <property type="molecule type" value="Genomic_DNA"/>
</dbReference>
<evidence type="ECO:0000256" key="5">
    <source>
        <dbReference type="ARBA" id="ARBA00023014"/>
    </source>
</evidence>
<dbReference type="Gene3D" id="3.40.50.12160">
    <property type="entry name" value="Methylthiotransferase, N-terminal domain"/>
    <property type="match status" value="1"/>
</dbReference>
<keyword evidence="4" id="KW-0408">Iron</keyword>
<dbReference type="PANTHER" id="PTHR43020:SF2">
    <property type="entry name" value="MITOCHONDRIAL TRNA METHYLTHIOTRANSFERASE CDK5RAP1"/>
    <property type="match status" value="1"/>
</dbReference>
<keyword evidence="3" id="KW-0479">Metal-binding</keyword>
<dbReference type="GO" id="GO:0035597">
    <property type="term" value="F:tRNA-2-methylthio-N(6)-dimethylallyladenosine(37) synthase activity"/>
    <property type="evidence" value="ECO:0007669"/>
    <property type="project" value="TreeGrafter"/>
</dbReference>
<evidence type="ECO:0000256" key="1">
    <source>
        <dbReference type="ARBA" id="ARBA00022485"/>
    </source>
</evidence>